<protein>
    <recommendedName>
        <fullName evidence="1">Choice-of-anchor I domain-containing protein</fullName>
    </recommendedName>
</protein>
<sequence>MYAFGGRSFSIWNAATGARVYDSGDAFETITSTLAGTPGFDFTFNTGHDEYAFDGRSPNKGPEPEGVVLQRFGAKVYAFISLERVGGVMVYDVTAPAAPKHATYINTRTGATGDLGPEGLIVIPAAKSPNGKPLMVVANEISGTTRIFEIKLTY</sequence>
<evidence type="ECO:0000313" key="2">
    <source>
        <dbReference type="EMBL" id="RJG01941.1"/>
    </source>
</evidence>
<comment type="caution">
    <text evidence="2">The sequence shown here is derived from an EMBL/GenBank/DDBJ whole genome shotgun (WGS) entry which is preliminary data.</text>
</comment>
<accession>A0A3A3G1Y7</accession>
<evidence type="ECO:0000313" key="3">
    <source>
        <dbReference type="Proteomes" id="UP000266327"/>
    </source>
</evidence>
<proteinExistence type="predicted"/>
<gene>
    <name evidence="2" type="ORF">D3878_10420</name>
</gene>
<organism evidence="2 3">
    <name type="scientific">Noviherbaspirillum sedimenti</name>
    <dbReference type="NCBI Taxonomy" id="2320865"/>
    <lineage>
        <taxon>Bacteria</taxon>
        <taxon>Pseudomonadati</taxon>
        <taxon>Pseudomonadota</taxon>
        <taxon>Betaproteobacteria</taxon>
        <taxon>Burkholderiales</taxon>
        <taxon>Oxalobacteraceae</taxon>
        <taxon>Noviherbaspirillum</taxon>
    </lineage>
</organism>
<feature type="domain" description="Choice-of-anchor I" evidence="1">
    <location>
        <begin position="2"/>
        <end position="150"/>
    </location>
</feature>
<dbReference type="EMBL" id="QYUQ01000002">
    <property type="protein sequence ID" value="RJG01941.1"/>
    <property type="molecule type" value="Genomic_DNA"/>
</dbReference>
<dbReference type="InterPro" id="IPR052956">
    <property type="entry name" value="Mesenchyme-surface_protein"/>
</dbReference>
<keyword evidence="3" id="KW-1185">Reference proteome</keyword>
<dbReference type="PANTHER" id="PTHR46928:SF1">
    <property type="entry name" value="MESENCHYME-SPECIFIC CELL SURFACE GLYCOPROTEIN"/>
    <property type="match status" value="1"/>
</dbReference>
<dbReference type="AlphaFoldDB" id="A0A3A3G1Y7"/>
<dbReference type="PANTHER" id="PTHR46928">
    <property type="entry name" value="MESENCHYME-SPECIFIC CELL SURFACE GLYCOPROTEIN"/>
    <property type="match status" value="1"/>
</dbReference>
<name>A0A3A3G1Y7_9BURK</name>
<dbReference type="InterPro" id="IPR055188">
    <property type="entry name" value="Choice_anch_I"/>
</dbReference>
<evidence type="ECO:0000259" key="1">
    <source>
        <dbReference type="Pfam" id="PF22494"/>
    </source>
</evidence>
<reference evidence="3" key="1">
    <citation type="submission" date="2018-09" db="EMBL/GenBank/DDBJ databases">
        <authorList>
            <person name="Zhu H."/>
        </authorList>
    </citation>
    <scope>NUCLEOTIDE SEQUENCE [LARGE SCALE GENOMIC DNA]</scope>
    <source>
        <strain evidence="3">K1S02-23</strain>
    </source>
</reference>
<dbReference type="Proteomes" id="UP000266327">
    <property type="component" value="Unassembled WGS sequence"/>
</dbReference>
<dbReference type="Pfam" id="PF22494">
    <property type="entry name" value="choice_anch_I"/>
    <property type="match status" value="1"/>
</dbReference>